<sequence length="119" mass="13344">MYTTKKRKPETKTENDDKNKQPVIEQRKRMRKDPAFDVTKPPVPAQSVNERLPPPAASSASKLRLSPHPQQSNPKDERFWPSQPLRETKSGSVVGKDRGNPRVAGHLPLPPPPKTPTPD</sequence>
<protein>
    <submittedName>
        <fullName evidence="2">Uncharacterized protein</fullName>
    </submittedName>
</protein>
<dbReference type="Proteomes" id="UP000001861">
    <property type="component" value="Unassembled WGS sequence"/>
</dbReference>
<dbReference type="VEuPathDB" id="FungiDB:CC1G_06051"/>
<evidence type="ECO:0000256" key="1">
    <source>
        <dbReference type="SAM" id="MobiDB-lite"/>
    </source>
</evidence>
<organism evidence="2 3">
    <name type="scientific">Coprinopsis cinerea (strain Okayama-7 / 130 / ATCC MYA-4618 / FGSC 9003)</name>
    <name type="common">Inky cap fungus</name>
    <name type="synonym">Hormographiella aspergillata</name>
    <dbReference type="NCBI Taxonomy" id="240176"/>
    <lineage>
        <taxon>Eukaryota</taxon>
        <taxon>Fungi</taxon>
        <taxon>Dikarya</taxon>
        <taxon>Basidiomycota</taxon>
        <taxon>Agaricomycotina</taxon>
        <taxon>Agaricomycetes</taxon>
        <taxon>Agaricomycetidae</taxon>
        <taxon>Agaricales</taxon>
        <taxon>Agaricineae</taxon>
        <taxon>Psathyrellaceae</taxon>
        <taxon>Coprinopsis</taxon>
    </lineage>
</organism>
<accession>A8N4H4</accession>
<dbReference type="KEGG" id="cci:CC1G_06051"/>
<dbReference type="GeneID" id="6006279"/>
<feature type="region of interest" description="Disordered" evidence="1">
    <location>
        <begin position="1"/>
        <end position="119"/>
    </location>
</feature>
<proteinExistence type="predicted"/>
<dbReference type="RefSeq" id="XP_001829842.1">
    <property type="nucleotide sequence ID" value="XM_001829790.1"/>
</dbReference>
<dbReference type="EMBL" id="AACS02000003">
    <property type="protein sequence ID" value="EAU92064.1"/>
    <property type="molecule type" value="Genomic_DNA"/>
</dbReference>
<comment type="caution">
    <text evidence="2">The sequence shown here is derived from an EMBL/GenBank/DDBJ whole genome shotgun (WGS) entry which is preliminary data.</text>
</comment>
<dbReference type="AlphaFoldDB" id="A8N4H4"/>
<name>A8N4H4_COPC7</name>
<gene>
    <name evidence="2" type="ORF">CC1G_06051</name>
</gene>
<feature type="compositionally biased region" description="Basic and acidic residues" evidence="1">
    <location>
        <begin position="10"/>
        <end position="20"/>
    </location>
</feature>
<evidence type="ECO:0000313" key="2">
    <source>
        <dbReference type="EMBL" id="EAU92064.1"/>
    </source>
</evidence>
<evidence type="ECO:0000313" key="3">
    <source>
        <dbReference type="Proteomes" id="UP000001861"/>
    </source>
</evidence>
<reference evidence="2 3" key="1">
    <citation type="journal article" date="2010" name="Proc. Natl. Acad. Sci. U.S.A.">
        <title>Insights into evolution of multicellular fungi from the assembled chromosomes of the mushroom Coprinopsis cinerea (Coprinus cinereus).</title>
        <authorList>
            <person name="Stajich J.E."/>
            <person name="Wilke S.K."/>
            <person name="Ahren D."/>
            <person name="Au C.H."/>
            <person name="Birren B.W."/>
            <person name="Borodovsky M."/>
            <person name="Burns C."/>
            <person name="Canback B."/>
            <person name="Casselton L.A."/>
            <person name="Cheng C.K."/>
            <person name="Deng J."/>
            <person name="Dietrich F.S."/>
            <person name="Fargo D.C."/>
            <person name="Farman M.L."/>
            <person name="Gathman A.C."/>
            <person name="Goldberg J."/>
            <person name="Guigo R."/>
            <person name="Hoegger P.J."/>
            <person name="Hooker J.B."/>
            <person name="Huggins A."/>
            <person name="James T.Y."/>
            <person name="Kamada T."/>
            <person name="Kilaru S."/>
            <person name="Kodira C."/>
            <person name="Kues U."/>
            <person name="Kupfer D."/>
            <person name="Kwan H.S."/>
            <person name="Lomsadze A."/>
            <person name="Li W."/>
            <person name="Lilly W.W."/>
            <person name="Ma L.J."/>
            <person name="Mackey A.J."/>
            <person name="Manning G."/>
            <person name="Martin F."/>
            <person name="Muraguchi H."/>
            <person name="Natvig D.O."/>
            <person name="Palmerini H."/>
            <person name="Ramesh M.A."/>
            <person name="Rehmeyer C.J."/>
            <person name="Roe B.A."/>
            <person name="Shenoy N."/>
            <person name="Stanke M."/>
            <person name="Ter-Hovhannisyan V."/>
            <person name="Tunlid A."/>
            <person name="Velagapudi R."/>
            <person name="Vision T.J."/>
            <person name="Zeng Q."/>
            <person name="Zolan M.E."/>
            <person name="Pukkila P.J."/>
        </authorList>
    </citation>
    <scope>NUCLEOTIDE SEQUENCE [LARGE SCALE GENOMIC DNA]</scope>
    <source>
        <strain evidence="3">Okayama-7 / 130 / ATCC MYA-4618 / FGSC 9003</strain>
    </source>
</reference>
<dbReference type="InParanoid" id="A8N4H4"/>
<keyword evidence="3" id="KW-1185">Reference proteome</keyword>
<feature type="compositionally biased region" description="Pro residues" evidence="1">
    <location>
        <begin position="108"/>
        <end position="119"/>
    </location>
</feature>